<dbReference type="InParanoid" id="A0A0C3P379"/>
<evidence type="ECO:0000313" key="1">
    <source>
        <dbReference type="EMBL" id="KIO07485.1"/>
    </source>
</evidence>
<reference evidence="1 2" key="1">
    <citation type="submission" date="2014-04" db="EMBL/GenBank/DDBJ databases">
        <authorList>
            <consortium name="DOE Joint Genome Institute"/>
            <person name="Kuo A."/>
            <person name="Kohler A."/>
            <person name="Costa M.D."/>
            <person name="Nagy L.G."/>
            <person name="Floudas D."/>
            <person name="Copeland A."/>
            <person name="Barry K.W."/>
            <person name="Cichocki N."/>
            <person name="Veneault-Fourrey C."/>
            <person name="LaButti K."/>
            <person name="Lindquist E.A."/>
            <person name="Lipzen A."/>
            <person name="Lundell T."/>
            <person name="Morin E."/>
            <person name="Murat C."/>
            <person name="Sun H."/>
            <person name="Tunlid A."/>
            <person name="Henrissat B."/>
            <person name="Grigoriev I.V."/>
            <person name="Hibbett D.S."/>
            <person name="Martin F."/>
            <person name="Nordberg H.P."/>
            <person name="Cantor M.N."/>
            <person name="Hua S.X."/>
        </authorList>
    </citation>
    <scope>NUCLEOTIDE SEQUENCE [LARGE SCALE GENOMIC DNA]</scope>
    <source>
        <strain evidence="1 2">Marx 270</strain>
    </source>
</reference>
<proteinExistence type="predicted"/>
<sequence>MIQKTCEFAQTIHMLSLAPGLQYYILALKTSRVRAHGPPLKQTNLSLACLHMPHPSNPLDDICTYSFDREHGLLLRRGLEDVWFCALLGCLQFSEPESASWVLVVNCKWFS</sequence>
<accession>A0A0C3P379</accession>
<keyword evidence="2" id="KW-1185">Reference proteome</keyword>
<dbReference type="AlphaFoldDB" id="A0A0C3P379"/>
<dbReference type="Proteomes" id="UP000054217">
    <property type="component" value="Unassembled WGS sequence"/>
</dbReference>
<dbReference type="HOGENOM" id="CLU_2159442_0_0_1"/>
<dbReference type="EMBL" id="KN831960">
    <property type="protein sequence ID" value="KIO07485.1"/>
    <property type="molecule type" value="Genomic_DNA"/>
</dbReference>
<protein>
    <submittedName>
        <fullName evidence="1">Uncharacterized protein</fullName>
    </submittedName>
</protein>
<organism evidence="1 2">
    <name type="scientific">Pisolithus tinctorius Marx 270</name>
    <dbReference type="NCBI Taxonomy" id="870435"/>
    <lineage>
        <taxon>Eukaryota</taxon>
        <taxon>Fungi</taxon>
        <taxon>Dikarya</taxon>
        <taxon>Basidiomycota</taxon>
        <taxon>Agaricomycotina</taxon>
        <taxon>Agaricomycetes</taxon>
        <taxon>Agaricomycetidae</taxon>
        <taxon>Boletales</taxon>
        <taxon>Sclerodermatineae</taxon>
        <taxon>Pisolithaceae</taxon>
        <taxon>Pisolithus</taxon>
    </lineage>
</organism>
<reference evidence="2" key="2">
    <citation type="submission" date="2015-01" db="EMBL/GenBank/DDBJ databases">
        <title>Evolutionary Origins and Diversification of the Mycorrhizal Mutualists.</title>
        <authorList>
            <consortium name="DOE Joint Genome Institute"/>
            <consortium name="Mycorrhizal Genomics Consortium"/>
            <person name="Kohler A."/>
            <person name="Kuo A."/>
            <person name="Nagy L.G."/>
            <person name="Floudas D."/>
            <person name="Copeland A."/>
            <person name="Barry K.W."/>
            <person name="Cichocki N."/>
            <person name="Veneault-Fourrey C."/>
            <person name="LaButti K."/>
            <person name="Lindquist E.A."/>
            <person name="Lipzen A."/>
            <person name="Lundell T."/>
            <person name="Morin E."/>
            <person name="Murat C."/>
            <person name="Riley R."/>
            <person name="Ohm R."/>
            <person name="Sun H."/>
            <person name="Tunlid A."/>
            <person name="Henrissat B."/>
            <person name="Grigoriev I.V."/>
            <person name="Hibbett D.S."/>
            <person name="Martin F."/>
        </authorList>
    </citation>
    <scope>NUCLEOTIDE SEQUENCE [LARGE SCALE GENOMIC DNA]</scope>
    <source>
        <strain evidence="2">Marx 270</strain>
    </source>
</reference>
<evidence type="ECO:0000313" key="2">
    <source>
        <dbReference type="Proteomes" id="UP000054217"/>
    </source>
</evidence>
<dbReference type="OrthoDB" id="2691937at2759"/>
<gene>
    <name evidence="1" type="ORF">M404DRAFT_411607</name>
</gene>
<name>A0A0C3P379_PISTI</name>